<evidence type="ECO:0000313" key="2">
    <source>
        <dbReference type="EMBL" id="MCX2966325.1"/>
    </source>
</evidence>
<comment type="caution">
    <text evidence="2">The sequence shown here is derived from an EMBL/GenBank/DDBJ whole genome shotgun (WGS) entry which is preliminary data.</text>
</comment>
<accession>A0A9X3D7K9</accession>
<sequence>MTTVAIALGVMGLLCVNWLIRTLANGEPLTSLIAFGASIFTFGLAANMYRTKISKSVISRVDVANSTTVLEPDSRCAYYVLAAVCGMILSGTLFAVLAPLHLVDLELTDGQRLFFSIGAAFVAALCVPALIRSLRHGGPRITLDSNHLDLYNGKRWTSFRWDDIDAILDYLPHGKSNSGCPITIVAVDGSTFTLDTPDSYTQGGITLFWMLRHYWLTPEDRDELADGRAAERFLSARFETR</sequence>
<keyword evidence="1" id="KW-1133">Transmembrane helix</keyword>
<gene>
    <name evidence="2" type="ORF">OSB52_19770</name>
</gene>
<reference evidence="2" key="1">
    <citation type="submission" date="2022-10" db="EMBL/GenBank/DDBJ databases">
        <title>WGS of marine actinomycetes from Thailand.</title>
        <authorList>
            <person name="Thawai C."/>
        </authorList>
    </citation>
    <scope>NUCLEOTIDE SEQUENCE</scope>
    <source>
        <strain evidence="2">SW21</strain>
    </source>
</reference>
<feature type="transmembrane region" description="Helical" evidence="1">
    <location>
        <begin position="32"/>
        <end position="49"/>
    </location>
</feature>
<feature type="transmembrane region" description="Helical" evidence="1">
    <location>
        <begin position="113"/>
        <end position="131"/>
    </location>
</feature>
<dbReference type="Proteomes" id="UP001143347">
    <property type="component" value="Unassembled WGS sequence"/>
</dbReference>
<keyword evidence="1" id="KW-0812">Transmembrane</keyword>
<protein>
    <submittedName>
        <fullName evidence="2">Uncharacterized protein</fullName>
    </submittedName>
</protein>
<dbReference type="EMBL" id="JAPKFM010000025">
    <property type="protein sequence ID" value="MCX2966325.1"/>
    <property type="molecule type" value="Genomic_DNA"/>
</dbReference>
<dbReference type="AlphaFoldDB" id="A0A9X3D7K9"/>
<evidence type="ECO:0000256" key="1">
    <source>
        <dbReference type="SAM" id="Phobius"/>
    </source>
</evidence>
<dbReference type="RefSeq" id="WP_266063232.1">
    <property type="nucleotide sequence ID" value="NZ_JAPKFM010000025.1"/>
</dbReference>
<evidence type="ECO:0000313" key="3">
    <source>
        <dbReference type="Proteomes" id="UP001143347"/>
    </source>
</evidence>
<keyword evidence="1" id="KW-0472">Membrane</keyword>
<name>A0A9X3D7K9_9ACTN</name>
<feature type="transmembrane region" description="Helical" evidence="1">
    <location>
        <begin position="76"/>
        <end position="101"/>
    </location>
</feature>
<keyword evidence="3" id="KW-1185">Reference proteome</keyword>
<organism evidence="2 3">
    <name type="scientific">Gordonia aquimaris</name>
    <dbReference type="NCBI Taxonomy" id="2984863"/>
    <lineage>
        <taxon>Bacteria</taxon>
        <taxon>Bacillati</taxon>
        <taxon>Actinomycetota</taxon>
        <taxon>Actinomycetes</taxon>
        <taxon>Mycobacteriales</taxon>
        <taxon>Gordoniaceae</taxon>
        <taxon>Gordonia</taxon>
    </lineage>
</organism>
<proteinExistence type="predicted"/>